<keyword evidence="2" id="KW-0378">Hydrolase</keyword>
<dbReference type="Pfam" id="PF07969">
    <property type="entry name" value="Amidohydro_3"/>
    <property type="match status" value="1"/>
</dbReference>
<dbReference type="Proteomes" id="UP000476411">
    <property type="component" value="Chromosome"/>
</dbReference>
<organism evidence="2 3">
    <name type="scientific">Chitinophaga agri</name>
    <dbReference type="NCBI Taxonomy" id="2703787"/>
    <lineage>
        <taxon>Bacteria</taxon>
        <taxon>Pseudomonadati</taxon>
        <taxon>Bacteroidota</taxon>
        <taxon>Chitinophagia</taxon>
        <taxon>Chitinophagales</taxon>
        <taxon>Chitinophagaceae</taxon>
        <taxon>Chitinophaga</taxon>
    </lineage>
</organism>
<dbReference type="KEGG" id="chih:GWR21_29630"/>
<dbReference type="Gene3D" id="3.20.20.140">
    <property type="entry name" value="Metal-dependent hydrolases"/>
    <property type="match status" value="1"/>
</dbReference>
<reference evidence="2 3" key="1">
    <citation type="submission" date="2020-01" db="EMBL/GenBank/DDBJ databases">
        <title>Complete genome sequence of Chitinophaga sp. H33E-04 isolated from quinoa roots.</title>
        <authorList>
            <person name="Weon H.-Y."/>
            <person name="Lee S.A."/>
        </authorList>
    </citation>
    <scope>NUCLEOTIDE SEQUENCE [LARGE SCALE GENOMIC DNA]</scope>
    <source>
        <strain evidence="2 3">H33E-04</strain>
    </source>
</reference>
<dbReference type="InterPro" id="IPR032466">
    <property type="entry name" value="Metal_Hydrolase"/>
</dbReference>
<evidence type="ECO:0000313" key="3">
    <source>
        <dbReference type="Proteomes" id="UP000476411"/>
    </source>
</evidence>
<protein>
    <submittedName>
        <fullName evidence="2">Amidohydrolase family protein</fullName>
    </submittedName>
</protein>
<name>A0A6B9ZMW5_9BACT</name>
<dbReference type="SUPFAM" id="SSF51338">
    <property type="entry name" value="Composite domain of metallo-dependent hydrolases"/>
    <property type="match status" value="1"/>
</dbReference>
<dbReference type="InterPro" id="IPR013108">
    <property type="entry name" value="Amidohydro_3"/>
</dbReference>
<dbReference type="Gene3D" id="2.30.40.10">
    <property type="entry name" value="Urease, subunit C, domain 1"/>
    <property type="match status" value="1"/>
</dbReference>
<accession>A0A6B9ZMW5</accession>
<dbReference type="GO" id="GO:0016810">
    <property type="term" value="F:hydrolase activity, acting on carbon-nitrogen (but not peptide) bonds"/>
    <property type="evidence" value="ECO:0007669"/>
    <property type="project" value="InterPro"/>
</dbReference>
<gene>
    <name evidence="2" type="ORF">GWR21_29630</name>
</gene>
<dbReference type="AlphaFoldDB" id="A0A6B9ZMW5"/>
<dbReference type="PANTHER" id="PTHR22642">
    <property type="entry name" value="IMIDAZOLONEPROPIONASE"/>
    <property type="match status" value="1"/>
</dbReference>
<proteinExistence type="predicted"/>
<dbReference type="EMBL" id="CP048113">
    <property type="protein sequence ID" value="QHS63592.1"/>
    <property type="molecule type" value="Genomic_DNA"/>
</dbReference>
<dbReference type="InterPro" id="IPR011059">
    <property type="entry name" value="Metal-dep_hydrolase_composite"/>
</dbReference>
<dbReference type="RefSeq" id="WP_162335308.1">
    <property type="nucleotide sequence ID" value="NZ_CP048113.1"/>
</dbReference>
<keyword evidence="3" id="KW-1185">Reference proteome</keyword>
<feature type="domain" description="Amidohydrolase 3" evidence="1">
    <location>
        <begin position="110"/>
        <end position="617"/>
    </location>
</feature>
<dbReference type="SUPFAM" id="SSF51556">
    <property type="entry name" value="Metallo-dependent hydrolases"/>
    <property type="match status" value="1"/>
</dbReference>
<dbReference type="Gene3D" id="3.10.310.70">
    <property type="match status" value="1"/>
</dbReference>
<evidence type="ECO:0000313" key="2">
    <source>
        <dbReference type="EMBL" id="QHS63592.1"/>
    </source>
</evidence>
<sequence length="629" mass="71028">MSNQHEHLHNHSCTQCGCNSPLVTALKDELFSKENFAALPTEKNDIETAEPQAIMFYGGTIRPMIDGSVDKVEAVGFADGKVVAAGDQQYVSDYMQQNYPDYTSRELEPGHTLLPGLIEPHVHIIPTALLMSWVDVGAFHEQVLREGYGMTMVSDILKEKVHSVKENEWLLAAGLDPALMPLQDNNRELITINVQLMDDITTAVPLLIMSASMHTMYANTKALYDIFHHPRNTKLREKYLDVFEAYKIATHGRLQEAEQMHPALISIPPAQIVNMFLQSFKYIKQFFDTANQRGVTFLYDAGMNKELKMLLDVYLAVHKRQVRIGAAQIVSDLQQATDLPTYEAPDKYEDVYISHVKVISDGSNQGLTGYQAEPYRCKPEHNYGIFNFGQKETKRPLTPPDEYRAIMEMVIGQKRWPLMLHANGNRAIEFGIEMFKDYIPKPITDTRHRIEHCSLTTQDNLLTMKSLGVSPSFLIGHVGYWGYAFHEAIFRDKSEMLDRCNSALKAGMRITLHSDKNVSPLGPLRMMEQSITRIMEADPALQSLHPDECISASQALTAITYDAAWQCYAENWAGSLKTGHFADFVILQADPLTIQDPYMHIRNIPVLETWVGGLQVYVSQPQEANMSVA</sequence>
<dbReference type="PANTHER" id="PTHR22642:SF2">
    <property type="entry name" value="PROTEIN LONG AFTER FAR-RED 3"/>
    <property type="match status" value="1"/>
</dbReference>
<evidence type="ECO:0000259" key="1">
    <source>
        <dbReference type="Pfam" id="PF07969"/>
    </source>
</evidence>